<evidence type="ECO:0000313" key="3">
    <source>
        <dbReference type="Proteomes" id="UP000238274"/>
    </source>
</evidence>
<reference evidence="2 3" key="1">
    <citation type="submission" date="2017-12" db="EMBL/GenBank/DDBJ databases">
        <title>Gene loss provides genomic basis for host adaptation in cereal stripe rust fungi.</title>
        <authorList>
            <person name="Xia C."/>
        </authorList>
    </citation>
    <scope>NUCLEOTIDE SEQUENCE [LARGE SCALE GENOMIC DNA]</scope>
    <source>
        <strain evidence="2 3">93TX-2</strain>
    </source>
</reference>
<gene>
    <name evidence="2" type="ORF">PSHT_11149</name>
</gene>
<protein>
    <submittedName>
        <fullName evidence="2">Uncharacterized protein</fullName>
    </submittedName>
</protein>
<organism evidence="2 3">
    <name type="scientific">Puccinia striiformis</name>
    <dbReference type="NCBI Taxonomy" id="27350"/>
    <lineage>
        <taxon>Eukaryota</taxon>
        <taxon>Fungi</taxon>
        <taxon>Dikarya</taxon>
        <taxon>Basidiomycota</taxon>
        <taxon>Pucciniomycotina</taxon>
        <taxon>Pucciniomycetes</taxon>
        <taxon>Pucciniales</taxon>
        <taxon>Pucciniaceae</taxon>
        <taxon>Puccinia</taxon>
    </lineage>
</organism>
<reference evidence="3" key="2">
    <citation type="journal article" date="2018" name="BMC Genomics">
        <title>Genomic insights into host adaptation between the wheat stripe rust pathogen (Puccinia striiformis f. sp. tritici) and the barley stripe rust pathogen (Puccinia striiformis f. sp. hordei).</title>
        <authorList>
            <person name="Xia C."/>
            <person name="Wang M."/>
            <person name="Yin C."/>
            <person name="Cornejo O.E."/>
            <person name="Hulbert S.H."/>
            <person name="Chen X."/>
        </authorList>
    </citation>
    <scope>NUCLEOTIDE SEQUENCE [LARGE SCALE GENOMIC DNA]</scope>
    <source>
        <strain evidence="3">93TX-2</strain>
    </source>
</reference>
<dbReference type="AlphaFoldDB" id="A0A2S4V549"/>
<dbReference type="VEuPathDB" id="FungiDB:PSHT_11149"/>
<evidence type="ECO:0000256" key="1">
    <source>
        <dbReference type="SAM" id="MobiDB-lite"/>
    </source>
</evidence>
<feature type="region of interest" description="Disordered" evidence="1">
    <location>
        <begin position="1"/>
        <end position="53"/>
    </location>
</feature>
<sequence>MLTQNIGRDNPSASQFVVGKSKSSKPGMRGMSKAERKGNPGEATSRQGRTQRLTGCFRFYQTTHWESFEQSPNGRLPTRQ</sequence>
<feature type="compositionally biased region" description="Polar residues" evidence="1">
    <location>
        <begin position="42"/>
        <end position="53"/>
    </location>
</feature>
<keyword evidence="3" id="KW-1185">Reference proteome</keyword>
<accession>A0A2S4V549</accession>
<proteinExistence type="predicted"/>
<feature type="compositionally biased region" description="Polar residues" evidence="1">
    <location>
        <begin position="1"/>
        <end position="15"/>
    </location>
</feature>
<dbReference type="EMBL" id="PKSM01000181">
    <property type="protein sequence ID" value="POW04653.1"/>
    <property type="molecule type" value="Genomic_DNA"/>
</dbReference>
<evidence type="ECO:0000313" key="2">
    <source>
        <dbReference type="EMBL" id="POW04653.1"/>
    </source>
</evidence>
<name>A0A2S4V549_9BASI</name>
<dbReference type="Proteomes" id="UP000238274">
    <property type="component" value="Unassembled WGS sequence"/>
</dbReference>
<comment type="caution">
    <text evidence="2">The sequence shown here is derived from an EMBL/GenBank/DDBJ whole genome shotgun (WGS) entry which is preliminary data.</text>
</comment>
<reference evidence="3" key="3">
    <citation type="journal article" date="2018" name="Mol. Plant Microbe Interact.">
        <title>Genome sequence resources for the wheat stripe rust pathogen (Puccinia striiformis f. sp. tritici) and the barley stripe rust pathogen (Puccinia striiformis f. sp. hordei).</title>
        <authorList>
            <person name="Xia C."/>
            <person name="Wang M."/>
            <person name="Yin C."/>
            <person name="Cornejo O.E."/>
            <person name="Hulbert S.H."/>
            <person name="Chen X."/>
        </authorList>
    </citation>
    <scope>NUCLEOTIDE SEQUENCE [LARGE SCALE GENOMIC DNA]</scope>
    <source>
        <strain evidence="3">93TX-2</strain>
    </source>
</reference>